<dbReference type="EMBL" id="AJWZ01002914">
    <property type="protein sequence ID" value="EKC69651.1"/>
    <property type="molecule type" value="Genomic_DNA"/>
</dbReference>
<evidence type="ECO:0000259" key="1">
    <source>
        <dbReference type="Pfam" id="PF22296"/>
    </source>
</evidence>
<gene>
    <name evidence="2" type="ORF">OBE_04307</name>
</gene>
<dbReference type="Gene3D" id="1.20.1440.60">
    <property type="entry name" value="23S rRNA-intervening sequence"/>
    <property type="match status" value="1"/>
</dbReference>
<dbReference type="InterPro" id="IPR055360">
    <property type="entry name" value="bAvd"/>
</dbReference>
<feature type="domain" description="bAvd-like" evidence="1">
    <location>
        <begin position="1"/>
        <end position="97"/>
    </location>
</feature>
<organism evidence="2">
    <name type="scientific">human gut metagenome</name>
    <dbReference type="NCBI Taxonomy" id="408170"/>
    <lineage>
        <taxon>unclassified sequences</taxon>
        <taxon>metagenomes</taxon>
        <taxon>organismal metagenomes</taxon>
    </lineage>
</organism>
<accession>K1UDS4</accession>
<proteinExistence type="predicted"/>
<name>K1UDS4_9ZZZZ</name>
<dbReference type="InterPro" id="IPR036583">
    <property type="entry name" value="23S_rRNA_IVS_sf"/>
</dbReference>
<feature type="non-terminal residue" evidence="2">
    <location>
        <position position="109"/>
    </location>
</feature>
<sequence>MQYMVEAIVKMPRTEKFNIGNEFKSVMYKTLENILYINKVEISKRMYYLNLIDALLSTQRVMLRLMVKNRWIDEKKFRVSMEMLYEIGKILGGLIKQYAKTIRNEYCKK</sequence>
<dbReference type="Pfam" id="PF22296">
    <property type="entry name" value="bAvd"/>
    <property type="match status" value="1"/>
</dbReference>
<protein>
    <recommendedName>
        <fullName evidence="1">bAvd-like domain-containing protein</fullName>
    </recommendedName>
</protein>
<comment type="caution">
    <text evidence="2">The sequence shown here is derived from an EMBL/GenBank/DDBJ whole genome shotgun (WGS) entry which is preliminary data.</text>
</comment>
<reference evidence="2" key="1">
    <citation type="journal article" date="2013" name="Environ. Microbiol.">
        <title>Microbiota from the distal guts of lean and obese adolescents exhibit partial functional redundancy besides clear differences in community structure.</title>
        <authorList>
            <person name="Ferrer M."/>
            <person name="Ruiz A."/>
            <person name="Lanza F."/>
            <person name="Haange S.B."/>
            <person name="Oberbach A."/>
            <person name="Till H."/>
            <person name="Bargiela R."/>
            <person name="Campoy C."/>
            <person name="Segura M.T."/>
            <person name="Richter M."/>
            <person name="von Bergen M."/>
            <person name="Seifert J."/>
            <person name="Suarez A."/>
        </authorList>
    </citation>
    <scope>NUCLEOTIDE SEQUENCE</scope>
</reference>
<dbReference type="CDD" id="cd16376">
    <property type="entry name" value="Avd_like"/>
    <property type="match status" value="1"/>
</dbReference>
<evidence type="ECO:0000313" key="2">
    <source>
        <dbReference type="EMBL" id="EKC69651.1"/>
    </source>
</evidence>
<dbReference type="AlphaFoldDB" id="K1UDS4"/>